<dbReference type="PANTHER" id="PTHR28008:SF1">
    <property type="entry name" value="DOMAIN PROTEIN, PUTATIVE (AFU_ORTHOLOGUE AFUA_3G10980)-RELATED"/>
    <property type="match status" value="1"/>
</dbReference>
<dbReference type="EMBL" id="LRDB01000012">
    <property type="protein sequence ID" value="KYG78760.1"/>
    <property type="molecule type" value="Genomic_DNA"/>
</dbReference>
<name>A0A150XJ80_9BACT</name>
<keyword evidence="1" id="KW-0812">Transmembrane</keyword>
<feature type="transmembrane region" description="Helical" evidence="1">
    <location>
        <begin position="102"/>
        <end position="120"/>
    </location>
</feature>
<organism evidence="3 4">
    <name type="scientific">Roseivirga echinicomitans</name>
    <dbReference type="NCBI Taxonomy" id="296218"/>
    <lineage>
        <taxon>Bacteria</taxon>
        <taxon>Pseudomonadati</taxon>
        <taxon>Bacteroidota</taxon>
        <taxon>Cytophagia</taxon>
        <taxon>Cytophagales</taxon>
        <taxon>Roseivirgaceae</taxon>
        <taxon>Roseivirga</taxon>
    </lineage>
</organism>
<sequence length="122" mass="13850">MRSFIKQYWASVSWAIVLAVLMLLPQDSFPESKLLSYDKIAHLGVFGILSFLVLWGKRNNKGKVRLENKYLWNSLTICVVYGLILESLQSVVPGRMTDIYDLLANTIGAIVGVVVFSTFMRY</sequence>
<dbReference type="Pfam" id="PF04892">
    <property type="entry name" value="VanZ"/>
    <property type="match status" value="1"/>
</dbReference>
<dbReference type="AlphaFoldDB" id="A0A150XJ80"/>
<dbReference type="PANTHER" id="PTHR28008">
    <property type="entry name" value="DOMAIN PROTEIN, PUTATIVE (AFU_ORTHOLOGUE AFUA_3G10980)-RELATED"/>
    <property type="match status" value="1"/>
</dbReference>
<protein>
    <recommendedName>
        <fullName evidence="2">VanZ-like domain-containing protein</fullName>
    </recommendedName>
</protein>
<dbReference type="OrthoDB" id="982143at2"/>
<dbReference type="Proteomes" id="UP000075615">
    <property type="component" value="Unassembled WGS sequence"/>
</dbReference>
<evidence type="ECO:0000259" key="2">
    <source>
        <dbReference type="Pfam" id="PF04892"/>
    </source>
</evidence>
<dbReference type="NCBIfam" id="NF037970">
    <property type="entry name" value="vanZ_1"/>
    <property type="match status" value="1"/>
</dbReference>
<dbReference type="InterPro" id="IPR006976">
    <property type="entry name" value="VanZ-like"/>
</dbReference>
<gene>
    <name evidence="3" type="ORF">AWN68_03785</name>
</gene>
<accession>A0A150XJ80</accession>
<dbReference type="RefSeq" id="WP_068414399.1">
    <property type="nucleotide sequence ID" value="NZ_LRDB01000012.1"/>
</dbReference>
<feature type="domain" description="VanZ-like" evidence="2">
    <location>
        <begin position="6"/>
        <end position="119"/>
    </location>
</feature>
<evidence type="ECO:0000256" key="1">
    <source>
        <dbReference type="SAM" id="Phobius"/>
    </source>
</evidence>
<proteinExistence type="predicted"/>
<keyword evidence="1" id="KW-0472">Membrane</keyword>
<comment type="caution">
    <text evidence="3">The sequence shown here is derived from an EMBL/GenBank/DDBJ whole genome shotgun (WGS) entry which is preliminary data.</text>
</comment>
<keyword evidence="4" id="KW-1185">Reference proteome</keyword>
<evidence type="ECO:0000313" key="4">
    <source>
        <dbReference type="Proteomes" id="UP000075615"/>
    </source>
</evidence>
<keyword evidence="1" id="KW-1133">Transmembrane helix</keyword>
<dbReference type="STRING" id="296218.AWN68_03785"/>
<reference evidence="3 4" key="1">
    <citation type="submission" date="2016-01" db="EMBL/GenBank/DDBJ databases">
        <title>Genome sequencing of Roseivirga echinicomitans KMM 6058.</title>
        <authorList>
            <person name="Selvaratnam C."/>
            <person name="Thevarajoo S."/>
            <person name="Goh K.M."/>
            <person name="Ee R."/>
            <person name="Chan K.-G."/>
            <person name="Chong C.S."/>
        </authorList>
    </citation>
    <scope>NUCLEOTIDE SEQUENCE [LARGE SCALE GENOMIC DNA]</scope>
    <source>
        <strain evidence="3 4">KMM 6058</strain>
    </source>
</reference>
<feature type="transmembrane region" description="Helical" evidence="1">
    <location>
        <begin position="40"/>
        <end position="58"/>
    </location>
</feature>
<feature type="transmembrane region" description="Helical" evidence="1">
    <location>
        <begin position="70"/>
        <end position="90"/>
    </location>
</feature>
<evidence type="ECO:0000313" key="3">
    <source>
        <dbReference type="EMBL" id="KYG78760.1"/>
    </source>
</evidence>